<evidence type="ECO:0000313" key="1">
    <source>
        <dbReference type="EMBL" id="PVE48446.1"/>
    </source>
</evidence>
<evidence type="ECO:0008006" key="3">
    <source>
        <dbReference type="Google" id="ProtNLM"/>
    </source>
</evidence>
<dbReference type="AlphaFoldDB" id="A0A2T7UV24"/>
<dbReference type="InterPro" id="IPR040442">
    <property type="entry name" value="Pyrv_kinase-like_dom_sf"/>
</dbReference>
<reference evidence="1 2" key="1">
    <citation type="journal article" date="2011" name="Syst. Appl. Microbiol.">
        <title>Defluviimonas denitrificans gen. nov., sp. nov., and Pararhodobacter aggregans gen. nov., sp. nov., non-phototrophic Rhodobacteraceae from the biofilter of a marine aquaculture.</title>
        <authorList>
            <person name="Foesel B.U."/>
            <person name="Drake H.L."/>
            <person name="Schramm A."/>
        </authorList>
    </citation>
    <scope>NUCLEOTIDE SEQUENCE [LARGE SCALE GENOMIC DNA]</scope>
    <source>
        <strain evidence="1 2">D1-19</strain>
    </source>
</reference>
<dbReference type="GO" id="GO:0106064">
    <property type="term" value="P:regulation of cobalamin metabolic process"/>
    <property type="evidence" value="ECO:0007669"/>
    <property type="project" value="TreeGrafter"/>
</dbReference>
<dbReference type="Gene3D" id="3.20.20.60">
    <property type="entry name" value="Phosphoenolpyruvate-binding domains"/>
    <property type="match status" value="1"/>
</dbReference>
<organism evidence="1 2">
    <name type="scientific">Pararhodobacter aggregans</name>
    <dbReference type="NCBI Taxonomy" id="404875"/>
    <lineage>
        <taxon>Bacteria</taxon>
        <taxon>Pseudomonadati</taxon>
        <taxon>Pseudomonadota</taxon>
        <taxon>Alphaproteobacteria</taxon>
        <taxon>Rhodobacterales</taxon>
        <taxon>Paracoccaceae</taxon>
        <taxon>Pararhodobacter</taxon>
    </lineage>
</organism>
<keyword evidence="2" id="KW-1185">Reference proteome</keyword>
<dbReference type="InterPro" id="IPR040186">
    <property type="entry name" value="Citramalyl-CoA_lyase"/>
</dbReference>
<dbReference type="EMBL" id="QDDR01000002">
    <property type="protein sequence ID" value="PVE48446.1"/>
    <property type="molecule type" value="Genomic_DNA"/>
</dbReference>
<evidence type="ECO:0000313" key="2">
    <source>
        <dbReference type="Proteomes" id="UP000244810"/>
    </source>
</evidence>
<dbReference type="OrthoDB" id="9800547at2"/>
<dbReference type="PANTHER" id="PTHR11105">
    <property type="entry name" value="CITRATE LYASE SUBUNIT BETA-RELATED"/>
    <property type="match status" value="1"/>
</dbReference>
<dbReference type="SUPFAM" id="SSF51621">
    <property type="entry name" value="Phosphoenolpyruvate/pyruvate domain"/>
    <property type="match status" value="1"/>
</dbReference>
<accession>A0A2T7UV24</accession>
<name>A0A2T7UV24_9RHOB</name>
<dbReference type="RefSeq" id="WP_107750666.1">
    <property type="nucleotide sequence ID" value="NZ_QBKF01000002.1"/>
</dbReference>
<gene>
    <name evidence="1" type="ORF">DDE23_05125</name>
</gene>
<sequence>MTGGPFGDFSSPEAYRREAERAAIIGMVGKWAIHPLQVAIAQEGFSPQQSRVDEARAMRAAFHEALEQGLGAVRYKGQLVDIASLRHIDNIIRRLTIGGFPRLCRWHSGAVLSPHVRATLERGS</sequence>
<dbReference type="GO" id="GO:0047777">
    <property type="term" value="F:(S)-citramalyl-CoA lyase activity"/>
    <property type="evidence" value="ECO:0007669"/>
    <property type="project" value="TreeGrafter"/>
</dbReference>
<dbReference type="Proteomes" id="UP000244810">
    <property type="component" value="Unassembled WGS sequence"/>
</dbReference>
<dbReference type="PANTHER" id="PTHR11105:SF0">
    <property type="entry name" value="CITRAMALYL-COA LYASE, MITOCHONDRIAL"/>
    <property type="match status" value="1"/>
</dbReference>
<proteinExistence type="predicted"/>
<dbReference type="InterPro" id="IPR015813">
    <property type="entry name" value="Pyrv/PenolPyrv_kinase-like_dom"/>
</dbReference>
<comment type="caution">
    <text evidence="1">The sequence shown here is derived from an EMBL/GenBank/DDBJ whole genome shotgun (WGS) entry which is preliminary data.</text>
</comment>
<protein>
    <recommendedName>
        <fullName evidence="3">HpcH/HpaI aldolase/citrate lyase domain-containing protein</fullName>
    </recommendedName>
</protein>